<evidence type="ECO:0000313" key="3">
    <source>
        <dbReference type="Proteomes" id="UP001236500"/>
    </source>
</evidence>
<reference evidence="2 3" key="1">
    <citation type="submission" date="2023-02" db="EMBL/GenBank/DDBJ databases">
        <title>Description and genomic characterization of Microbulbifer bruguierae sp. nov., isolated from the sediment of mangrove plant Bruguiera sexangula.</title>
        <authorList>
            <person name="Long M."/>
        </authorList>
    </citation>
    <scope>NUCLEOTIDE SEQUENCE [LARGE SCALE GENOMIC DNA]</scope>
    <source>
        <strain evidence="2 3">H12</strain>
    </source>
</reference>
<evidence type="ECO:0008006" key="4">
    <source>
        <dbReference type="Google" id="ProtNLM"/>
    </source>
</evidence>
<keyword evidence="1" id="KW-0812">Transmembrane</keyword>
<feature type="transmembrane region" description="Helical" evidence="1">
    <location>
        <begin position="175"/>
        <end position="197"/>
    </location>
</feature>
<gene>
    <name evidence="2" type="ORF">PVT68_00545</name>
</gene>
<keyword evidence="1" id="KW-1133">Transmembrane helix</keyword>
<dbReference type="RefSeq" id="WP_280320624.1">
    <property type="nucleotide sequence ID" value="NZ_CP118605.1"/>
</dbReference>
<dbReference type="Proteomes" id="UP001236500">
    <property type="component" value="Chromosome"/>
</dbReference>
<keyword evidence="3" id="KW-1185">Reference proteome</keyword>
<organism evidence="2 3">
    <name type="scientific">Microbulbifer bruguierae</name>
    <dbReference type="NCBI Taxonomy" id="3029061"/>
    <lineage>
        <taxon>Bacteria</taxon>
        <taxon>Pseudomonadati</taxon>
        <taxon>Pseudomonadota</taxon>
        <taxon>Gammaproteobacteria</taxon>
        <taxon>Cellvibrionales</taxon>
        <taxon>Microbulbiferaceae</taxon>
        <taxon>Microbulbifer</taxon>
    </lineage>
</organism>
<keyword evidence="1" id="KW-0472">Membrane</keyword>
<accession>A0ABY8NEE9</accession>
<evidence type="ECO:0000256" key="1">
    <source>
        <dbReference type="SAM" id="Phobius"/>
    </source>
</evidence>
<sequence length="198" mass="23249">MSKTNSKSQSQSFEQLYELSKRWLKAYPHKLKEPTEYAMITALSLMRPENKGLSNFFWTSYQENKRKYETSPSEGFEPNEMAMISTISFACYGIQGQKINLEPLIFYGKSIGCNIEQLDYFKNYLMIFHGKTHPHPDYLTGYHDTQRESFYQTIEEVFKLSRGMKLEHSSTWREITGLLISFFLVIALIILINVFFIL</sequence>
<evidence type="ECO:0000313" key="2">
    <source>
        <dbReference type="EMBL" id="WGL16804.1"/>
    </source>
</evidence>
<dbReference type="EMBL" id="CP118605">
    <property type="protein sequence ID" value="WGL16804.1"/>
    <property type="molecule type" value="Genomic_DNA"/>
</dbReference>
<name>A0ABY8NEE9_9GAMM</name>
<protein>
    <recommendedName>
        <fullName evidence="4">Type IV / VI secretion system DotU domain-containing protein</fullName>
    </recommendedName>
</protein>
<proteinExistence type="predicted"/>